<dbReference type="GO" id="GO:0051537">
    <property type="term" value="F:2 iron, 2 sulfur cluster binding"/>
    <property type="evidence" value="ECO:0007669"/>
    <property type="project" value="InterPro"/>
</dbReference>
<dbReference type="Proteomes" id="UP000245252">
    <property type="component" value="Unassembled WGS sequence"/>
</dbReference>
<evidence type="ECO:0000313" key="2">
    <source>
        <dbReference type="EMBL" id="PWE52464.1"/>
    </source>
</evidence>
<dbReference type="EMBL" id="QFBC01000025">
    <property type="protein sequence ID" value="PWE52464.1"/>
    <property type="molecule type" value="Genomic_DNA"/>
</dbReference>
<accession>A0A2U2DGR5</accession>
<organism evidence="2 3">
    <name type="scientific">Metarhizobium album</name>
    <dbReference type="NCBI Taxonomy" id="2182425"/>
    <lineage>
        <taxon>Bacteria</taxon>
        <taxon>Pseudomonadati</taxon>
        <taxon>Pseudomonadota</taxon>
        <taxon>Alphaproteobacteria</taxon>
        <taxon>Hyphomicrobiales</taxon>
        <taxon>Rhizobiaceae</taxon>
        <taxon>Metarhizobium</taxon>
    </lineage>
</organism>
<evidence type="ECO:0000259" key="1">
    <source>
        <dbReference type="Pfam" id="PF11575"/>
    </source>
</evidence>
<comment type="caution">
    <text evidence="2">The sequence shown here is derived from an EMBL/GenBank/DDBJ whole genome shotgun (WGS) entry which is preliminary data.</text>
</comment>
<dbReference type="AlphaFoldDB" id="A0A2U2DGR5"/>
<feature type="domain" description="Ferric siderophore reductase C-terminal" evidence="1">
    <location>
        <begin position="215"/>
        <end position="235"/>
    </location>
</feature>
<proteinExistence type="predicted"/>
<gene>
    <name evidence="2" type="ORF">DEM27_30885</name>
</gene>
<keyword evidence="3" id="KW-1185">Reference proteome</keyword>
<dbReference type="OrthoDB" id="6195577at2"/>
<dbReference type="Pfam" id="PF11575">
    <property type="entry name" value="FhuF_C"/>
    <property type="match status" value="1"/>
</dbReference>
<name>A0A2U2DGR5_9HYPH</name>
<dbReference type="RefSeq" id="WP_109462082.1">
    <property type="nucleotide sequence ID" value="NZ_QFBC01000025.1"/>
</dbReference>
<evidence type="ECO:0000313" key="3">
    <source>
        <dbReference type="Proteomes" id="UP000245252"/>
    </source>
</evidence>
<dbReference type="InterPro" id="IPR024726">
    <property type="entry name" value="FhuF_C"/>
</dbReference>
<protein>
    <recommendedName>
        <fullName evidence="1">Ferric siderophore reductase C-terminal domain-containing protein</fullName>
    </recommendedName>
</protein>
<reference evidence="2 3" key="1">
    <citation type="submission" date="2018-05" db="EMBL/GenBank/DDBJ databases">
        <title>The draft genome of strain NS-104.</title>
        <authorList>
            <person name="Hang P."/>
            <person name="Jiang J."/>
        </authorList>
    </citation>
    <scope>NUCLEOTIDE SEQUENCE [LARGE SCALE GENOMIC DNA]</scope>
    <source>
        <strain evidence="2 3">NS-104</strain>
    </source>
</reference>
<sequence length="261" mass="28990">MTAASLFASDAAIEEYLRYEGSFHANMDRKTCAAAMMADYGYIFSTAVVPLFVGFGIVPDLSPRQFALHFHVTPIEHDGHVHEARRAHVRFLSPDIQTVRGTDPPCPGETGNLDDDALCDLFRHSVEGHFHPLVGQLHARTNLARNALWRLVADAVAATFLDAGRRFGRIEEAKAAAMTILKQPGSPLCNRQLHYFDLTLSDEDCGEISHTFRARGGCCRHYTVDDGAVCPTCVLNTPERRDAELRMAMRQHVLRTRPTSS</sequence>